<feature type="region of interest" description="Disordered" evidence="2">
    <location>
        <begin position="765"/>
        <end position="800"/>
    </location>
</feature>
<evidence type="ECO:0000259" key="3">
    <source>
        <dbReference type="SMART" id="SM00670"/>
    </source>
</evidence>
<feature type="compositionally biased region" description="Basic and acidic residues" evidence="2">
    <location>
        <begin position="785"/>
        <end position="797"/>
    </location>
</feature>
<evidence type="ECO:0000313" key="5">
    <source>
        <dbReference type="Proteomes" id="UP000728185"/>
    </source>
</evidence>
<gene>
    <name evidence="4" type="ORF">FBUS_03131</name>
</gene>
<dbReference type="SMART" id="SM00670">
    <property type="entry name" value="PINc"/>
    <property type="match status" value="1"/>
</dbReference>
<feature type="compositionally biased region" description="Basic and acidic residues" evidence="2">
    <location>
        <begin position="891"/>
        <end position="904"/>
    </location>
</feature>
<evidence type="ECO:0000313" key="4">
    <source>
        <dbReference type="EMBL" id="KAA0189717.1"/>
    </source>
</evidence>
<keyword evidence="5" id="KW-1185">Reference proteome</keyword>
<dbReference type="PANTHER" id="PTHR15696:SF0">
    <property type="entry name" value="TELOMERASE-BINDING PROTEIN EST1A"/>
    <property type="match status" value="1"/>
</dbReference>
<feature type="domain" description="PIN" evidence="3">
    <location>
        <begin position="991"/>
        <end position="1172"/>
    </location>
</feature>
<proteinExistence type="predicted"/>
<dbReference type="InterPro" id="IPR045153">
    <property type="entry name" value="Est1/Ebs1-like"/>
</dbReference>
<feature type="compositionally biased region" description="Polar residues" evidence="2">
    <location>
        <begin position="905"/>
        <end position="923"/>
    </location>
</feature>
<feature type="region of interest" description="Disordered" evidence="2">
    <location>
        <begin position="1212"/>
        <end position="1232"/>
    </location>
</feature>
<dbReference type="GO" id="GO:0005697">
    <property type="term" value="C:telomerase holoenzyme complex"/>
    <property type="evidence" value="ECO:0007669"/>
    <property type="project" value="TreeGrafter"/>
</dbReference>
<reference evidence="4" key="1">
    <citation type="submission" date="2019-05" db="EMBL/GenBank/DDBJ databases">
        <title>Annotation for the trematode Fasciolopsis buski.</title>
        <authorList>
            <person name="Choi Y.-J."/>
        </authorList>
    </citation>
    <scope>NUCLEOTIDE SEQUENCE</scope>
    <source>
        <strain evidence="4">HT</strain>
        <tissue evidence="4">Whole worm</tissue>
    </source>
</reference>
<evidence type="ECO:0000256" key="2">
    <source>
        <dbReference type="SAM" id="MobiDB-lite"/>
    </source>
</evidence>
<feature type="region of interest" description="Disordered" evidence="2">
    <location>
        <begin position="635"/>
        <end position="664"/>
    </location>
</feature>
<dbReference type="SUPFAM" id="SSF48452">
    <property type="entry name" value="TPR-like"/>
    <property type="match status" value="1"/>
</dbReference>
<dbReference type="Gene3D" id="3.40.50.1010">
    <property type="entry name" value="5'-nuclease"/>
    <property type="match status" value="1"/>
</dbReference>
<feature type="compositionally biased region" description="Polar residues" evidence="2">
    <location>
        <begin position="266"/>
        <end position="275"/>
    </location>
</feature>
<feature type="compositionally biased region" description="Polar residues" evidence="2">
    <location>
        <begin position="197"/>
        <end position="219"/>
    </location>
</feature>
<dbReference type="Gene3D" id="1.25.40.10">
    <property type="entry name" value="Tetratricopeptide repeat domain"/>
    <property type="match status" value="2"/>
</dbReference>
<dbReference type="Proteomes" id="UP000728185">
    <property type="component" value="Unassembled WGS sequence"/>
</dbReference>
<dbReference type="CDD" id="cd09885">
    <property type="entry name" value="PIN_Smg6-like"/>
    <property type="match status" value="1"/>
</dbReference>
<dbReference type="OrthoDB" id="2017974at2759"/>
<feature type="region of interest" description="Disordered" evidence="2">
    <location>
        <begin position="1"/>
        <end position="103"/>
    </location>
</feature>
<protein>
    <recommendedName>
        <fullName evidence="3">PIN domain-containing protein</fullName>
    </recommendedName>
</protein>
<feature type="compositionally biased region" description="Acidic residues" evidence="2">
    <location>
        <begin position="649"/>
        <end position="664"/>
    </location>
</feature>
<feature type="compositionally biased region" description="Polar residues" evidence="2">
    <location>
        <begin position="86"/>
        <end position="95"/>
    </location>
</feature>
<dbReference type="SUPFAM" id="SSF88723">
    <property type="entry name" value="PIN domain-like"/>
    <property type="match status" value="1"/>
</dbReference>
<dbReference type="InterPro" id="IPR029060">
    <property type="entry name" value="PIN-like_dom_sf"/>
</dbReference>
<organism evidence="4 5">
    <name type="scientific">Fasciolopsis buskii</name>
    <dbReference type="NCBI Taxonomy" id="27845"/>
    <lineage>
        <taxon>Eukaryota</taxon>
        <taxon>Metazoa</taxon>
        <taxon>Spiralia</taxon>
        <taxon>Lophotrochozoa</taxon>
        <taxon>Platyhelminthes</taxon>
        <taxon>Trematoda</taxon>
        <taxon>Digenea</taxon>
        <taxon>Plagiorchiida</taxon>
        <taxon>Echinostomata</taxon>
        <taxon>Echinostomatoidea</taxon>
        <taxon>Fasciolidae</taxon>
        <taxon>Fasciolopsis</taxon>
    </lineage>
</organism>
<dbReference type="AlphaFoldDB" id="A0A8E0RRI7"/>
<name>A0A8E0RRI7_9TREM</name>
<dbReference type="InterPro" id="IPR002716">
    <property type="entry name" value="PIN_dom"/>
</dbReference>
<feature type="compositionally biased region" description="Polar residues" evidence="2">
    <location>
        <begin position="226"/>
        <end position="237"/>
    </location>
</feature>
<evidence type="ECO:0000256" key="1">
    <source>
        <dbReference type="ARBA" id="ARBA00023161"/>
    </source>
</evidence>
<feature type="region of interest" description="Disordered" evidence="2">
    <location>
        <begin position="197"/>
        <end position="237"/>
    </location>
</feature>
<sequence length="1232" mass="137897">MSESTRAKRPDRQLYRPPKFSKPAESYDLVNADPARGDERWNQTPATSSDCPTRKVHSQNYRQSRGRGTYRGSRGRTGVRQHPDKTSSVSGNANKKVTPCDLSPNTAQAKVSDIFENTVDLSGGNPGSDNLSVSVAQNHSSGMNKHGGLIHLPKDIDIYQAPDEQKTTAFSRQTKRSCNQPCASKPVVVVRPSFSQSRYSDGDLTTSDSEIRCSSSKPTASDEFQGRSSQSVAASLQTSRPGSWSDAAKIAYQCFIQSLSQLEREQQNFSPSDPLSSDGIFQNPRKNVPSTTTVGQRPSIPCPNETISAVMQEIVQLDGALTALLIPPGLCACAIPMIEPPPPHPEPKKEWSHVQELVFRWWTAVHRLRERLFSLFESVILSDLDYCNTAHVEQGMWKSVFYTVLELLRSWITNPGSTGLFQMEPHAAPGNPSEGDDITFVLRHICLKDVIEAGENRLCSLLERIQDNNHVYLAPLLADGRPPPETRSRTRRLVYLSAQKLMLFLGDLARYREVLLGDRNFGKARKYVIWSFMSRHLDAMCYYMRTLAASNPFPTASQSLAALFNEIRPRAENLMRQLQRPRTEASSANMGGFHSSDSRFHRVEIWIHPLDGQTTVLQGARRLVYLPTPTPCGSVKGFPRSNPPSDWDGVGENDEDDEEAQAEQEEYANMSLIEATQPPIWLNVYLRTWKALYENWVSLIFLKIIFACLYCMETFPEVASMALQALSGLLAQRPCPLSAERLCQLCVVNMYNVDRAMSLTTHVASVPSSSKEKQSYSRAGGALNHSDRPGSKTEVDRSQIQPISRLSGSETLRSVHHDHAARFALDAFSLICRRTAQLLQELYRYTGDWTSENVADFVRIEKIVLFGDFLCGIEPPVLTYDVERAVYESAIERESSEKKQDRSSESLFRNCSTDSHDNTSSPSEKMPGNPAHEVGPSNSQTSSDIAALQLKRALLQRQLEEEARLAAWRRNAISQAASGGRRAVELEVRPIYLLPDTNCYIDWLEGIATLAQRSSNYTVLVPIVVVNELDILARYGSSSNNGSTWRSGRLVEEDSEVTRAGLIQERAHRAITYLEHEFAVRNTRLRALTARGSFLETIAYRTEINGGREPGQTNDDVILACCNHFCKDESDRLRLSGFGRNADQVMLGEQPNQPMRIVREVVLLTSDRNLRLKATNINVPARPLRTFVNWSRLPVITSLPTLTAEPNLATDGRKAEFPRAQPRGQWKQPLRH</sequence>
<dbReference type="Pfam" id="PF10373">
    <property type="entry name" value="EST1_DNA_bind"/>
    <property type="match status" value="1"/>
</dbReference>
<feature type="compositionally biased region" description="Low complexity" evidence="2">
    <location>
        <begin position="61"/>
        <end position="72"/>
    </location>
</feature>
<dbReference type="GO" id="GO:0000184">
    <property type="term" value="P:nuclear-transcribed mRNA catabolic process, nonsense-mediated decay"/>
    <property type="evidence" value="ECO:0007669"/>
    <property type="project" value="UniProtKB-KW"/>
</dbReference>
<feature type="region of interest" description="Disordered" evidence="2">
    <location>
        <begin position="891"/>
        <end position="940"/>
    </location>
</feature>
<feature type="compositionally biased region" description="Polar residues" evidence="2">
    <location>
        <begin position="284"/>
        <end position="296"/>
    </location>
</feature>
<dbReference type="PANTHER" id="PTHR15696">
    <property type="entry name" value="SMG-7 SUPPRESSOR WITH MORPHOLOGICAL EFFECT ON GENITALIA PROTEIN 7"/>
    <property type="match status" value="1"/>
</dbReference>
<dbReference type="InterPro" id="IPR018834">
    <property type="entry name" value="DNA/RNA-bd_Est1-type"/>
</dbReference>
<feature type="compositionally biased region" description="Basic and acidic residues" evidence="2">
    <location>
        <begin position="1"/>
        <end position="14"/>
    </location>
</feature>
<dbReference type="InterPro" id="IPR011990">
    <property type="entry name" value="TPR-like_helical_dom_sf"/>
</dbReference>
<dbReference type="GO" id="GO:0042162">
    <property type="term" value="F:telomeric DNA binding"/>
    <property type="evidence" value="ECO:0007669"/>
    <property type="project" value="TreeGrafter"/>
</dbReference>
<comment type="caution">
    <text evidence="4">The sequence shown here is derived from an EMBL/GenBank/DDBJ whole genome shotgun (WGS) entry which is preliminary data.</text>
</comment>
<keyword evidence="1" id="KW-0866">Nonsense-mediated mRNA decay</keyword>
<dbReference type="Pfam" id="PF13638">
    <property type="entry name" value="PIN_4"/>
    <property type="match status" value="1"/>
</dbReference>
<feature type="compositionally biased region" description="Polar residues" evidence="2">
    <location>
        <begin position="42"/>
        <end position="51"/>
    </location>
</feature>
<dbReference type="EMBL" id="LUCM01007566">
    <property type="protein sequence ID" value="KAA0189717.1"/>
    <property type="molecule type" value="Genomic_DNA"/>
</dbReference>
<dbReference type="GO" id="GO:0070034">
    <property type="term" value="F:telomerase RNA binding"/>
    <property type="evidence" value="ECO:0007669"/>
    <property type="project" value="TreeGrafter"/>
</dbReference>
<accession>A0A8E0RRI7</accession>
<feature type="region of interest" description="Disordered" evidence="2">
    <location>
        <begin position="266"/>
        <end position="300"/>
    </location>
</feature>